<evidence type="ECO:0000313" key="4">
    <source>
        <dbReference type="Proteomes" id="UP000596661"/>
    </source>
</evidence>
<proteinExistence type="predicted"/>
<dbReference type="InterPro" id="IPR013103">
    <property type="entry name" value="RVT_2"/>
</dbReference>
<dbReference type="InterPro" id="IPR043502">
    <property type="entry name" value="DNA/RNA_pol_sf"/>
</dbReference>
<dbReference type="SUPFAM" id="SSF56672">
    <property type="entry name" value="DNA/RNA polymerases"/>
    <property type="match status" value="1"/>
</dbReference>
<dbReference type="Proteomes" id="UP000596661">
    <property type="component" value="Chromosome 8"/>
</dbReference>
<dbReference type="Pfam" id="PF07727">
    <property type="entry name" value="RVT_2"/>
    <property type="match status" value="1"/>
</dbReference>
<reference evidence="3" key="2">
    <citation type="submission" date="2021-03" db="UniProtKB">
        <authorList>
            <consortium name="EnsemblPlants"/>
        </authorList>
    </citation>
    <scope>IDENTIFICATION</scope>
</reference>
<dbReference type="Gramene" id="evm.model.08.279">
    <property type="protein sequence ID" value="cds.evm.model.08.279"/>
    <property type="gene ID" value="evm.TU.08.279"/>
</dbReference>
<evidence type="ECO:0000313" key="3">
    <source>
        <dbReference type="EnsemblPlants" id="cds.evm.model.08.279"/>
    </source>
</evidence>
<sequence length="400" mass="46386">MGMKAYKFLDLNTNRIFCSRDVVFHEHVFPFVSAGNMSPKSFDFFPISAPHHHAYTSISDPPVAISSELEIHDNTKLNPSAHRPVRNTKNPSYLNDYHYFLSSNSMHSQVSVTINEYPLSKFLDYSRMFSKFRATALLISSVYEHEFYNQAKGILDWGNTMASEIIALEANKIWIILTIPTHQHAIRCRWVYKVKYNADGTVERYKAKLVAKGYNQQERVDYTETFSPVVKLVFVKLIFAPSTIKGWFLHKLDANNAFFHDDLHEDVFMTIPQGYSPKGELLPQVVCKLQKFLFGLKQASRQWFKKFSTTLIEEGFKHSTIDQSLFIRHNGVHLILILVYVDDVILASNNIKDLEALKVKLNDRFKMKNLGELKYFLSLQAQTNEFLFLKDLIPCNFWKT</sequence>
<dbReference type="InterPro" id="IPR057670">
    <property type="entry name" value="SH3_retrovirus"/>
</dbReference>
<evidence type="ECO:0000259" key="2">
    <source>
        <dbReference type="Pfam" id="PF25597"/>
    </source>
</evidence>
<dbReference type="AlphaFoldDB" id="A0A803QAR3"/>
<keyword evidence="4" id="KW-1185">Reference proteome</keyword>
<protein>
    <recommendedName>
        <fullName evidence="5">Reverse transcriptase Ty1/copia-type domain-containing protein</fullName>
    </recommendedName>
</protein>
<reference evidence="3" key="1">
    <citation type="submission" date="2018-11" db="EMBL/GenBank/DDBJ databases">
        <authorList>
            <person name="Grassa J C."/>
        </authorList>
    </citation>
    <scope>NUCLEOTIDE SEQUENCE [LARGE SCALE GENOMIC DNA]</scope>
</reference>
<organism evidence="3 4">
    <name type="scientific">Cannabis sativa</name>
    <name type="common">Hemp</name>
    <name type="synonym">Marijuana</name>
    <dbReference type="NCBI Taxonomy" id="3483"/>
    <lineage>
        <taxon>Eukaryota</taxon>
        <taxon>Viridiplantae</taxon>
        <taxon>Streptophyta</taxon>
        <taxon>Embryophyta</taxon>
        <taxon>Tracheophyta</taxon>
        <taxon>Spermatophyta</taxon>
        <taxon>Magnoliopsida</taxon>
        <taxon>eudicotyledons</taxon>
        <taxon>Gunneridae</taxon>
        <taxon>Pentapetalae</taxon>
        <taxon>rosids</taxon>
        <taxon>fabids</taxon>
        <taxon>Rosales</taxon>
        <taxon>Cannabaceae</taxon>
        <taxon>Cannabis</taxon>
    </lineage>
</organism>
<dbReference type="EMBL" id="UZAU01000681">
    <property type="status" value="NOT_ANNOTATED_CDS"/>
    <property type="molecule type" value="Genomic_DNA"/>
</dbReference>
<feature type="domain" description="Retroviral polymerase SH3-like" evidence="2">
    <location>
        <begin position="2"/>
        <end position="33"/>
    </location>
</feature>
<accession>A0A803QAR3</accession>
<evidence type="ECO:0008006" key="5">
    <source>
        <dbReference type="Google" id="ProtNLM"/>
    </source>
</evidence>
<name>A0A803QAR3_CANSA</name>
<dbReference type="EnsemblPlants" id="evm.model.08.279">
    <property type="protein sequence ID" value="cds.evm.model.08.279"/>
    <property type="gene ID" value="evm.TU.08.279"/>
</dbReference>
<evidence type="ECO:0000259" key="1">
    <source>
        <dbReference type="Pfam" id="PF07727"/>
    </source>
</evidence>
<feature type="domain" description="Reverse transcriptase Ty1/copia-type" evidence="1">
    <location>
        <begin position="171"/>
        <end position="381"/>
    </location>
</feature>
<dbReference type="Pfam" id="PF25597">
    <property type="entry name" value="SH3_retrovirus"/>
    <property type="match status" value="1"/>
</dbReference>